<evidence type="ECO:0000313" key="6">
    <source>
        <dbReference type="Proteomes" id="UP000823912"/>
    </source>
</evidence>
<dbReference type="GO" id="GO:0006043">
    <property type="term" value="P:glucosamine catabolic process"/>
    <property type="evidence" value="ECO:0007669"/>
    <property type="project" value="TreeGrafter"/>
</dbReference>
<feature type="active site" description="For ring-opening step" evidence="3">
    <location>
        <position position="169"/>
    </location>
</feature>
<keyword evidence="1 3" id="KW-0378">Hydrolase</keyword>
<keyword evidence="2 3" id="KW-0119">Carbohydrate metabolism</keyword>
<comment type="catalytic activity">
    <reaction evidence="3">
        <text>alpha-D-glucosamine 6-phosphate + H2O = beta-D-fructose 6-phosphate + NH4(+)</text>
        <dbReference type="Rhea" id="RHEA:12172"/>
        <dbReference type="ChEBI" id="CHEBI:15377"/>
        <dbReference type="ChEBI" id="CHEBI:28938"/>
        <dbReference type="ChEBI" id="CHEBI:57634"/>
        <dbReference type="ChEBI" id="CHEBI:75989"/>
        <dbReference type="EC" id="3.5.99.6"/>
    </reaction>
</comment>
<dbReference type="InterPro" id="IPR018321">
    <property type="entry name" value="Glucosamine6P_isomerase_CS"/>
</dbReference>
<dbReference type="GO" id="GO:0042802">
    <property type="term" value="F:identical protein binding"/>
    <property type="evidence" value="ECO:0007669"/>
    <property type="project" value="TreeGrafter"/>
</dbReference>
<reference evidence="5" key="1">
    <citation type="submission" date="2020-10" db="EMBL/GenBank/DDBJ databases">
        <authorList>
            <person name="Gilroy R."/>
        </authorList>
    </citation>
    <scope>NUCLEOTIDE SEQUENCE</scope>
    <source>
        <strain evidence="5">ChiSjej5B23-6657</strain>
    </source>
</reference>
<feature type="active site" description="Proton acceptor; for enolization step" evidence="3">
    <location>
        <position position="68"/>
    </location>
</feature>
<feature type="domain" description="Glucosamine/galactosamine-6-phosphate isomerase" evidence="4">
    <location>
        <begin position="12"/>
        <end position="250"/>
    </location>
</feature>
<protein>
    <recommendedName>
        <fullName evidence="3">Glucosamine-6-phosphate deaminase</fullName>
        <ecNumber evidence="3">3.5.99.6</ecNumber>
    </recommendedName>
    <alternativeName>
        <fullName evidence="3">GlcN6P deaminase</fullName>
        <shortName evidence="3">GNPDA</shortName>
    </alternativeName>
    <alternativeName>
        <fullName evidence="3">Glucosamine-6-phosphate isomerase</fullName>
    </alternativeName>
</protein>
<evidence type="ECO:0000313" key="5">
    <source>
        <dbReference type="EMBL" id="HIR71819.1"/>
    </source>
</evidence>
<evidence type="ECO:0000256" key="1">
    <source>
        <dbReference type="ARBA" id="ARBA00022801"/>
    </source>
</evidence>
<organism evidence="5 6">
    <name type="scientific">Candidatus Pullilachnospira gallistercoris</name>
    <dbReference type="NCBI Taxonomy" id="2840911"/>
    <lineage>
        <taxon>Bacteria</taxon>
        <taxon>Bacillati</taxon>
        <taxon>Bacillota</taxon>
        <taxon>Clostridia</taxon>
        <taxon>Lachnospirales</taxon>
        <taxon>Lachnospiraceae</taxon>
        <taxon>Lachnospiraceae incertae sedis</taxon>
        <taxon>Candidatus Pullilachnospira</taxon>
    </lineage>
</organism>
<comment type="similarity">
    <text evidence="3">Belongs to the glucosamine/galactosamine-6-phosphate isomerase family. NagB subfamily.</text>
</comment>
<evidence type="ECO:0000256" key="3">
    <source>
        <dbReference type="HAMAP-Rule" id="MF_01241"/>
    </source>
</evidence>
<feature type="active site" description="Proton acceptor; for ring-opening step" evidence="3">
    <location>
        <position position="164"/>
    </location>
</feature>
<dbReference type="HAMAP" id="MF_01241">
    <property type="entry name" value="GlcN6P_deamin"/>
    <property type="match status" value="1"/>
</dbReference>
<dbReference type="InterPro" id="IPR004547">
    <property type="entry name" value="Glucosamine6P_isomerase"/>
</dbReference>
<dbReference type="PROSITE" id="PS01161">
    <property type="entry name" value="GLC_GALNAC_ISOMERASE"/>
    <property type="match status" value="1"/>
</dbReference>
<comment type="function">
    <text evidence="3">Catalyzes the reversible isomerization-deamination of glucosamine 6-phosphate (GlcN6P) to form fructose 6-phosphate (Fru6P) and ammonium ion.</text>
</comment>
<dbReference type="Pfam" id="PF01182">
    <property type="entry name" value="Glucosamine_iso"/>
    <property type="match status" value="1"/>
</dbReference>
<dbReference type="CDD" id="cd01399">
    <property type="entry name" value="GlcN6P_deaminase"/>
    <property type="match status" value="1"/>
</dbReference>
<comment type="caution">
    <text evidence="3">Lacks conserved residue(s) required for the propagation of feature annotation.</text>
</comment>
<dbReference type="EMBL" id="DVHM01000188">
    <property type="protein sequence ID" value="HIR71819.1"/>
    <property type="molecule type" value="Genomic_DNA"/>
</dbReference>
<dbReference type="Gene3D" id="3.40.50.1360">
    <property type="match status" value="1"/>
</dbReference>
<dbReference type="PANTHER" id="PTHR11280:SF5">
    <property type="entry name" value="GLUCOSAMINE-6-PHOSPHATE ISOMERASE"/>
    <property type="match status" value="1"/>
</dbReference>
<dbReference type="GO" id="GO:0005975">
    <property type="term" value="P:carbohydrate metabolic process"/>
    <property type="evidence" value="ECO:0007669"/>
    <property type="project" value="InterPro"/>
</dbReference>
<dbReference type="GO" id="GO:0005737">
    <property type="term" value="C:cytoplasm"/>
    <property type="evidence" value="ECO:0007669"/>
    <property type="project" value="TreeGrafter"/>
</dbReference>
<dbReference type="GO" id="GO:0019262">
    <property type="term" value="P:N-acetylneuraminate catabolic process"/>
    <property type="evidence" value="ECO:0007669"/>
    <property type="project" value="UniProtKB-UniRule"/>
</dbReference>
<accession>A0A9D1EBV0</accession>
<comment type="caution">
    <text evidence="5">The sequence shown here is derived from an EMBL/GenBank/DDBJ whole genome shotgun (WGS) entry which is preliminary data.</text>
</comment>
<feature type="active site" description="For ring-opening step" evidence="3">
    <location>
        <position position="162"/>
    </location>
</feature>
<dbReference type="InterPro" id="IPR006148">
    <property type="entry name" value="Glc/Gal-6P_isomerase"/>
</dbReference>
<sequence>MSRFYLVKNYEKMSEKAAALLFAQITLKPDAVLGLATGSTPVGTYRKLTELYRAGRLDCSHITTVNLDEYLGLSAGHPQSYRSFMRKNLFDGIGLSADRTFFPEIPESLSDCRKNIPPSIGGIRNETNQDIETALAEACRRYDELLRSLGGTDLQLLGIGRNGHIGFNEPGDTFIRNTHTVILAENTRQANARFFSSIDDVPTRACTMGIGGIFSAKKILLLANGAQKAQALQAAFCGPVTPQVPASILQLHPDVTVIADEAAGQLLADGLSARRKPTFAVL</sequence>
<reference evidence="5" key="2">
    <citation type="journal article" date="2021" name="PeerJ">
        <title>Extensive microbial diversity within the chicken gut microbiome revealed by metagenomics and culture.</title>
        <authorList>
            <person name="Gilroy R."/>
            <person name="Ravi A."/>
            <person name="Getino M."/>
            <person name="Pursley I."/>
            <person name="Horton D.L."/>
            <person name="Alikhan N.F."/>
            <person name="Baker D."/>
            <person name="Gharbi K."/>
            <person name="Hall N."/>
            <person name="Watson M."/>
            <person name="Adriaenssens E.M."/>
            <person name="Foster-Nyarko E."/>
            <person name="Jarju S."/>
            <person name="Secka A."/>
            <person name="Antonio M."/>
            <person name="Oren A."/>
            <person name="Chaudhuri R.R."/>
            <person name="La Ragione R."/>
            <person name="Hildebrand F."/>
            <person name="Pallen M.J."/>
        </authorList>
    </citation>
    <scope>NUCLEOTIDE SEQUENCE</scope>
    <source>
        <strain evidence="5">ChiSjej5B23-6657</strain>
    </source>
</reference>
<dbReference type="Proteomes" id="UP000823912">
    <property type="component" value="Unassembled WGS sequence"/>
</dbReference>
<evidence type="ECO:0000259" key="4">
    <source>
        <dbReference type="Pfam" id="PF01182"/>
    </source>
</evidence>
<name>A0A9D1EBV0_9FIRM</name>
<comment type="pathway">
    <text evidence="3">Amino-sugar metabolism; N-acetylneuraminate degradation; D-fructose 6-phosphate from N-acetylneuraminate: step 5/5.</text>
</comment>
<dbReference type="SUPFAM" id="SSF100950">
    <property type="entry name" value="NagB/RpiA/CoA transferase-like"/>
    <property type="match status" value="1"/>
</dbReference>
<dbReference type="EC" id="3.5.99.6" evidence="3"/>
<dbReference type="GO" id="GO:0004342">
    <property type="term" value="F:glucosamine-6-phosphate deaminase activity"/>
    <property type="evidence" value="ECO:0007669"/>
    <property type="project" value="UniProtKB-UniRule"/>
</dbReference>
<proteinExistence type="inferred from homology"/>
<dbReference type="AlphaFoldDB" id="A0A9D1EBV0"/>
<evidence type="ECO:0000256" key="2">
    <source>
        <dbReference type="ARBA" id="ARBA00023277"/>
    </source>
</evidence>
<dbReference type="PANTHER" id="PTHR11280">
    <property type="entry name" value="GLUCOSAMINE-6-PHOSPHATE ISOMERASE"/>
    <property type="match status" value="1"/>
</dbReference>
<gene>
    <name evidence="3" type="primary">nagB</name>
    <name evidence="5" type="ORF">IAA55_11155</name>
</gene>
<dbReference type="InterPro" id="IPR037171">
    <property type="entry name" value="NagB/RpiA_transferase-like"/>
</dbReference>
<dbReference type="GO" id="GO:0006046">
    <property type="term" value="P:N-acetylglucosamine catabolic process"/>
    <property type="evidence" value="ECO:0007669"/>
    <property type="project" value="TreeGrafter"/>
</dbReference>